<evidence type="ECO:0000313" key="3">
    <source>
        <dbReference type="Proteomes" id="UP001190700"/>
    </source>
</evidence>
<keyword evidence="1" id="KW-0472">Membrane</keyword>
<sequence>MSNRNFTRLVCTAFVNGFLYMTFYSSVFAGRYVSCDADDAGSLSWRGEFGTHCDNLKSVNFLIDTIAFIVTGICQCFLPGLYRKWGVVKAIRVSMLCLCVFGFLSVWNVTARNWYTFASARAVTMGSASCTMAVIITWFLQDIEAKQKQIWNTLMVILSQLTYMLYSPLTLMVRYVVQPVVDQTMWRVLYACILICLFCMYGVLQTVISCMDSQTATAKNKGSKLAEQVNGVPSISSRVKFFFWPSSTIFR</sequence>
<feature type="transmembrane region" description="Helical" evidence="1">
    <location>
        <begin position="152"/>
        <end position="176"/>
    </location>
</feature>
<protein>
    <submittedName>
        <fullName evidence="2">Uncharacterized protein</fullName>
    </submittedName>
</protein>
<feature type="transmembrane region" description="Helical" evidence="1">
    <location>
        <begin position="93"/>
        <end position="110"/>
    </location>
</feature>
<dbReference type="AlphaFoldDB" id="A0AAE0EZ41"/>
<comment type="caution">
    <text evidence="2">The sequence shown here is derived from an EMBL/GenBank/DDBJ whole genome shotgun (WGS) entry which is preliminary data.</text>
</comment>
<proteinExistence type="predicted"/>
<dbReference type="Proteomes" id="UP001190700">
    <property type="component" value="Unassembled WGS sequence"/>
</dbReference>
<dbReference type="InterPro" id="IPR036259">
    <property type="entry name" value="MFS_trans_sf"/>
</dbReference>
<dbReference type="EMBL" id="LGRX02030310">
    <property type="protein sequence ID" value="KAK3245798.1"/>
    <property type="molecule type" value="Genomic_DNA"/>
</dbReference>
<dbReference type="SUPFAM" id="SSF103473">
    <property type="entry name" value="MFS general substrate transporter"/>
    <property type="match status" value="1"/>
</dbReference>
<keyword evidence="1" id="KW-0812">Transmembrane</keyword>
<feature type="transmembrane region" description="Helical" evidence="1">
    <location>
        <begin position="122"/>
        <end position="140"/>
    </location>
</feature>
<organism evidence="2 3">
    <name type="scientific">Cymbomonas tetramitiformis</name>
    <dbReference type="NCBI Taxonomy" id="36881"/>
    <lineage>
        <taxon>Eukaryota</taxon>
        <taxon>Viridiplantae</taxon>
        <taxon>Chlorophyta</taxon>
        <taxon>Pyramimonadophyceae</taxon>
        <taxon>Pyramimonadales</taxon>
        <taxon>Pyramimonadaceae</taxon>
        <taxon>Cymbomonas</taxon>
    </lineage>
</organism>
<keyword evidence="3" id="KW-1185">Reference proteome</keyword>
<reference evidence="2 3" key="1">
    <citation type="journal article" date="2015" name="Genome Biol. Evol.">
        <title>Comparative Genomics of a Bacterivorous Green Alga Reveals Evolutionary Causalities and Consequences of Phago-Mixotrophic Mode of Nutrition.</title>
        <authorList>
            <person name="Burns J.A."/>
            <person name="Paasch A."/>
            <person name="Narechania A."/>
            <person name="Kim E."/>
        </authorList>
    </citation>
    <scope>NUCLEOTIDE SEQUENCE [LARGE SCALE GENOMIC DNA]</scope>
    <source>
        <strain evidence="2 3">PLY_AMNH</strain>
    </source>
</reference>
<feature type="transmembrane region" description="Helical" evidence="1">
    <location>
        <begin position="61"/>
        <end position="81"/>
    </location>
</feature>
<accession>A0AAE0EZ41</accession>
<gene>
    <name evidence="2" type="ORF">CYMTET_44619</name>
</gene>
<keyword evidence="1" id="KW-1133">Transmembrane helix</keyword>
<dbReference type="Gene3D" id="1.20.1250.20">
    <property type="entry name" value="MFS general substrate transporter like domains"/>
    <property type="match status" value="1"/>
</dbReference>
<name>A0AAE0EZ41_9CHLO</name>
<evidence type="ECO:0000313" key="2">
    <source>
        <dbReference type="EMBL" id="KAK3245798.1"/>
    </source>
</evidence>
<evidence type="ECO:0000256" key="1">
    <source>
        <dbReference type="SAM" id="Phobius"/>
    </source>
</evidence>
<feature type="transmembrane region" description="Helical" evidence="1">
    <location>
        <begin position="188"/>
        <end position="211"/>
    </location>
</feature>